<organism evidence="2 3">
    <name type="scientific">Segatella copri</name>
    <dbReference type="NCBI Taxonomy" id="165179"/>
    <lineage>
        <taxon>Bacteria</taxon>
        <taxon>Pseudomonadati</taxon>
        <taxon>Bacteroidota</taxon>
        <taxon>Bacteroidia</taxon>
        <taxon>Bacteroidales</taxon>
        <taxon>Prevotellaceae</taxon>
        <taxon>Segatella</taxon>
    </lineage>
</organism>
<dbReference type="EMBL" id="VZAD01000072">
    <property type="protein sequence ID" value="MQP12229.1"/>
    <property type="molecule type" value="Genomic_DNA"/>
</dbReference>
<evidence type="ECO:0000313" key="3">
    <source>
        <dbReference type="Proteomes" id="UP000384372"/>
    </source>
</evidence>
<dbReference type="RefSeq" id="WP_158463868.1">
    <property type="nucleotide sequence ID" value="NZ_VZAD01000072.1"/>
</dbReference>
<accession>A0A6A7WCL8</accession>
<dbReference type="Gene3D" id="3.30.930.30">
    <property type="match status" value="1"/>
</dbReference>
<protein>
    <recommendedName>
        <fullName evidence="4">Mobilization protein</fullName>
    </recommendedName>
</protein>
<keyword evidence="3" id="KW-1185">Reference proteome</keyword>
<sequence length="348" mass="40324">MGYAVLHLEKAKRADSGMSAHIERTIQSKNTDPTRTHLNRELIQFPDGVRNRTVAIQHHLNTAGLKRKIGKNQVQAIRIVLTGTHADMEQIEQMAAYGLQRGVKGSEAQHISMHEYYRSLIAQGEDLQANITQLLKEQEKAKEVIAEAEQTRKDFARIKAEAKTEELKNSATKTATTALNGLNSLLGDNKVNRLEKENAQLHREVEDLNEQIERLHTDMQKLNDNHARELNRTNEKHQQEVNNLKRLIDKTYKWFPSFKRFFNMEHECQDCGFNMEQTNKLLYGHAVNYSGWLHSNEYRRNVLADNVTAQVIRDEKRNLFLHINQTPIAQWFKGQFGIGQEQRRGIRR</sequence>
<dbReference type="CDD" id="cd17242">
    <property type="entry name" value="MobM_relaxase"/>
    <property type="match status" value="1"/>
</dbReference>
<feature type="coiled-coil region" evidence="1">
    <location>
        <begin position="117"/>
        <end position="165"/>
    </location>
</feature>
<dbReference type="Proteomes" id="UP000384372">
    <property type="component" value="Unassembled WGS sequence"/>
</dbReference>
<name>A0A6A7WCL8_9BACT</name>
<dbReference type="AlphaFoldDB" id="A0A6A7WCL8"/>
<evidence type="ECO:0000313" key="2">
    <source>
        <dbReference type="EMBL" id="MQP12229.1"/>
    </source>
</evidence>
<evidence type="ECO:0008006" key="4">
    <source>
        <dbReference type="Google" id="ProtNLM"/>
    </source>
</evidence>
<keyword evidence="1" id="KW-0175">Coiled coil</keyword>
<evidence type="ECO:0000256" key="1">
    <source>
        <dbReference type="SAM" id="Coils"/>
    </source>
</evidence>
<feature type="coiled-coil region" evidence="1">
    <location>
        <begin position="191"/>
        <end position="250"/>
    </location>
</feature>
<gene>
    <name evidence="2" type="ORF">F7D20_09730</name>
</gene>
<comment type="caution">
    <text evidence="2">The sequence shown here is derived from an EMBL/GenBank/DDBJ whole genome shotgun (WGS) entry which is preliminary data.</text>
</comment>
<reference evidence="2 3" key="1">
    <citation type="submission" date="2019-09" db="EMBL/GenBank/DDBJ databases">
        <title>Distinct polysaccharide growth profiles of human intestinal Prevotella copri isolates.</title>
        <authorList>
            <person name="Fehlner-Peach H."/>
            <person name="Magnabosco C."/>
            <person name="Raghavan V."/>
            <person name="Scher J.U."/>
            <person name="Tett A."/>
            <person name="Cox L.M."/>
            <person name="Gottsegen C."/>
            <person name="Watters A."/>
            <person name="Wiltshire- Gordon J.D."/>
            <person name="Segata N."/>
            <person name="Bonneau R."/>
            <person name="Littman D.R."/>
        </authorList>
    </citation>
    <scope>NUCLEOTIDE SEQUENCE [LARGE SCALE GENOMIC DNA]</scope>
    <source>
        <strain evidence="3">iAQ1173</strain>
    </source>
</reference>
<proteinExistence type="predicted"/>
<dbReference type="OrthoDB" id="9800759at2"/>